<keyword evidence="10" id="KW-0539">Nucleus</keyword>
<evidence type="ECO:0000313" key="13">
    <source>
        <dbReference type="Ensembl" id="ENSTRUP00000049316.2"/>
    </source>
</evidence>
<dbReference type="GO" id="GO:0008270">
    <property type="term" value="F:zinc ion binding"/>
    <property type="evidence" value="ECO:0007669"/>
    <property type="project" value="UniProtKB-KW"/>
</dbReference>
<evidence type="ECO:0000256" key="11">
    <source>
        <dbReference type="PROSITE-ProRule" id="PRU00042"/>
    </source>
</evidence>
<evidence type="ECO:0000256" key="2">
    <source>
        <dbReference type="ARBA" id="ARBA00004123"/>
    </source>
</evidence>
<dbReference type="SMART" id="SM00355">
    <property type="entry name" value="ZnF_C2H2"/>
    <property type="match status" value="8"/>
</dbReference>
<evidence type="ECO:0000256" key="9">
    <source>
        <dbReference type="ARBA" id="ARBA00023163"/>
    </source>
</evidence>
<dbReference type="GO" id="GO:0005634">
    <property type="term" value="C:nucleus"/>
    <property type="evidence" value="ECO:0007669"/>
    <property type="project" value="UniProtKB-SubCell"/>
</dbReference>
<keyword evidence="6" id="KW-0862">Zinc</keyword>
<dbReference type="PROSITE" id="PS00028">
    <property type="entry name" value="ZINC_FINGER_C2H2_1"/>
    <property type="match status" value="3"/>
</dbReference>
<dbReference type="SUPFAM" id="SSF57667">
    <property type="entry name" value="beta-beta-alpha zinc fingers"/>
    <property type="match status" value="2"/>
</dbReference>
<evidence type="ECO:0000259" key="12">
    <source>
        <dbReference type="PROSITE" id="PS50157"/>
    </source>
</evidence>
<evidence type="ECO:0000256" key="7">
    <source>
        <dbReference type="ARBA" id="ARBA00023015"/>
    </source>
</evidence>
<organism evidence="13 14">
    <name type="scientific">Takifugu rubripes</name>
    <name type="common">Japanese pufferfish</name>
    <name type="synonym">Fugu rubripes</name>
    <dbReference type="NCBI Taxonomy" id="31033"/>
    <lineage>
        <taxon>Eukaryota</taxon>
        <taxon>Metazoa</taxon>
        <taxon>Chordata</taxon>
        <taxon>Craniata</taxon>
        <taxon>Vertebrata</taxon>
        <taxon>Euteleostomi</taxon>
        <taxon>Actinopterygii</taxon>
        <taxon>Neopterygii</taxon>
        <taxon>Teleostei</taxon>
        <taxon>Neoteleostei</taxon>
        <taxon>Acanthomorphata</taxon>
        <taxon>Eupercaria</taxon>
        <taxon>Tetraodontiformes</taxon>
        <taxon>Tetradontoidea</taxon>
        <taxon>Tetraodontidae</taxon>
        <taxon>Takifugu</taxon>
    </lineage>
</organism>
<sequence length="362" mass="41525">ISMDTVKIEPVTVGNEVSSTSVEIKPEPVRQTEISLLLCGNYTLSTGQDESLQCFQCLITFSNSKVKERHIKKFHGDQYKQHLQQKNTLFTCYRCDKCFFTSGELSQHQATHSREEKPFCCGYCRKEFCTFSELNKHRREECTECMERRCPCKDCGALFPNSERLLNHRIAMHPECLVVVRDMNAYQCSKCSQCFQTEDELVNHQEESACNVNHDVKLQGKKRGHNSKNDAHVEVVADKKIKEEAEDWKAYSDSTAIEGCPSSEHKIELKIPCSETGCDFVFPSVEALRAHKKKIHGRAHKTHACTECDQRYTRLEQLSAHMASIHQSGYTCNTCGKCFAQESLLKTHQKTHRKKEEVAEQR</sequence>
<feature type="domain" description="C2H2-type" evidence="12">
    <location>
        <begin position="303"/>
        <end position="331"/>
    </location>
</feature>
<reference evidence="13" key="2">
    <citation type="submission" date="2025-08" db="UniProtKB">
        <authorList>
            <consortium name="Ensembl"/>
        </authorList>
    </citation>
    <scope>IDENTIFICATION</scope>
</reference>
<evidence type="ECO:0000256" key="1">
    <source>
        <dbReference type="ARBA" id="ARBA00003767"/>
    </source>
</evidence>
<feature type="domain" description="C2H2-type" evidence="12">
    <location>
        <begin position="119"/>
        <end position="149"/>
    </location>
</feature>
<keyword evidence="8" id="KW-0238">DNA-binding</keyword>
<evidence type="ECO:0000256" key="3">
    <source>
        <dbReference type="ARBA" id="ARBA00022723"/>
    </source>
</evidence>
<dbReference type="GeneTree" id="ENSGT00940000166158"/>
<keyword evidence="3" id="KW-0479">Metal-binding</keyword>
<dbReference type="PANTHER" id="PTHR24379:SF121">
    <property type="entry name" value="C2H2-TYPE DOMAIN-CONTAINING PROTEIN"/>
    <property type="match status" value="1"/>
</dbReference>
<accession>A0A3B5K1T5</accession>
<reference evidence="13 14" key="1">
    <citation type="journal article" date="2011" name="Genome Biol. Evol.">
        <title>Integration of the genetic map and genome assembly of fugu facilitates insights into distinct features of genome evolution in teleosts and mammals.</title>
        <authorList>
            <person name="Kai W."/>
            <person name="Kikuchi K."/>
            <person name="Tohari S."/>
            <person name="Chew A.K."/>
            <person name="Tay A."/>
            <person name="Fujiwara A."/>
            <person name="Hosoya S."/>
            <person name="Suetake H."/>
            <person name="Naruse K."/>
            <person name="Brenner S."/>
            <person name="Suzuki Y."/>
            <person name="Venkatesh B."/>
        </authorList>
    </citation>
    <scope>NUCLEOTIDE SEQUENCE [LARGE SCALE GENOMIC DNA]</scope>
</reference>
<dbReference type="Proteomes" id="UP000005226">
    <property type="component" value="Chromosome 12"/>
</dbReference>
<keyword evidence="5 11" id="KW-0863">Zinc-finger</keyword>
<dbReference type="FunFam" id="3.30.160.60:FF:000363">
    <property type="entry name" value="Zinc finger protein 239"/>
    <property type="match status" value="1"/>
</dbReference>
<keyword evidence="4" id="KW-0677">Repeat</keyword>
<name>A0A3B5K1T5_TAKRU</name>
<keyword evidence="7" id="KW-0805">Transcription regulation</keyword>
<feature type="domain" description="C2H2-type" evidence="12">
    <location>
        <begin position="90"/>
        <end position="117"/>
    </location>
</feature>
<evidence type="ECO:0000256" key="4">
    <source>
        <dbReference type="ARBA" id="ARBA00022737"/>
    </source>
</evidence>
<evidence type="ECO:0000256" key="8">
    <source>
        <dbReference type="ARBA" id="ARBA00023125"/>
    </source>
</evidence>
<evidence type="ECO:0000313" key="14">
    <source>
        <dbReference type="Proteomes" id="UP000005226"/>
    </source>
</evidence>
<comment type="function">
    <text evidence="1">May be involved in transcriptional regulation.</text>
</comment>
<keyword evidence="14" id="KW-1185">Reference proteome</keyword>
<dbReference type="InterPro" id="IPR036236">
    <property type="entry name" value="Znf_C2H2_sf"/>
</dbReference>
<dbReference type="Gene3D" id="3.30.160.60">
    <property type="entry name" value="Classic Zinc Finger"/>
    <property type="match status" value="4"/>
</dbReference>
<comment type="subcellular location">
    <subcellularLocation>
        <location evidence="2">Nucleus</location>
    </subcellularLocation>
</comment>
<protein>
    <recommendedName>
        <fullName evidence="12">C2H2-type domain-containing protein</fullName>
    </recommendedName>
</protein>
<feature type="domain" description="C2H2-type" evidence="12">
    <location>
        <begin position="330"/>
        <end position="357"/>
    </location>
</feature>
<evidence type="ECO:0000256" key="6">
    <source>
        <dbReference type="ARBA" id="ARBA00022833"/>
    </source>
</evidence>
<proteinExistence type="predicted"/>
<dbReference type="GO" id="GO:0003677">
    <property type="term" value="F:DNA binding"/>
    <property type="evidence" value="ECO:0007669"/>
    <property type="project" value="UniProtKB-KW"/>
</dbReference>
<dbReference type="InParanoid" id="A0A3B5K1T5"/>
<evidence type="ECO:0000256" key="5">
    <source>
        <dbReference type="ARBA" id="ARBA00022771"/>
    </source>
</evidence>
<feature type="domain" description="C2H2-type" evidence="12">
    <location>
        <begin position="186"/>
        <end position="214"/>
    </location>
</feature>
<dbReference type="AlphaFoldDB" id="A0A3B5K1T5"/>
<keyword evidence="9" id="KW-0804">Transcription</keyword>
<dbReference type="Pfam" id="PF00096">
    <property type="entry name" value="zf-C2H2"/>
    <property type="match status" value="3"/>
</dbReference>
<dbReference type="OMA" id="NKHRRHE"/>
<evidence type="ECO:0000256" key="10">
    <source>
        <dbReference type="ARBA" id="ARBA00023242"/>
    </source>
</evidence>
<dbReference type="InterPro" id="IPR013087">
    <property type="entry name" value="Znf_C2H2_type"/>
</dbReference>
<dbReference type="PANTHER" id="PTHR24379">
    <property type="entry name" value="KRAB AND ZINC FINGER DOMAIN-CONTAINING"/>
    <property type="match status" value="1"/>
</dbReference>
<dbReference type="PROSITE" id="PS50157">
    <property type="entry name" value="ZINC_FINGER_C2H2_2"/>
    <property type="match status" value="5"/>
</dbReference>
<reference evidence="13" key="3">
    <citation type="submission" date="2025-09" db="UniProtKB">
        <authorList>
            <consortium name="Ensembl"/>
        </authorList>
    </citation>
    <scope>IDENTIFICATION</scope>
</reference>
<dbReference type="Ensembl" id="ENSTRUT00000058408.2">
    <property type="protein sequence ID" value="ENSTRUP00000049316.2"/>
    <property type="gene ID" value="ENSTRUG00000021889.2"/>
</dbReference>